<organism evidence="1">
    <name type="scientific">Pestalotiopsis fici</name>
    <dbReference type="NCBI Taxonomy" id="393283"/>
    <lineage>
        <taxon>Eukaryota</taxon>
        <taxon>Fungi</taxon>
        <taxon>Dikarya</taxon>
        <taxon>Ascomycota</taxon>
        <taxon>Pezizomycotina</taxon>
        <taxon>Sordariomycetes</taxon>
        <taxon>Xylariomycetidae</taxon>
        <taxon>Amphisphaeriales</taxon>
        <taxon>Sporocadaceae</taxon>
        <taxon>Pestalotiopsis</taxon>
    </lineage>
</organism>
<dbReference type="EMBL" id="KX870077">
    <property type="protein sequence ID" value="AOW71155.1"/>
    <property type="molecule type" value="Genomic_DNA"/>
</dbReference>
<dbReference type="GeneID" id="30218102"/>
<name>A0A1D8RE12_9PEZI</name>
<dbReference type="GO" id="GO:0003964">
    <property type="term" value="F:RNA-directed DNA polymerase activity"/>
    <property type="evidence" value="ECO:0007669"/>
    <property type="project" value="UniProtKB-KW"/>
</dbReference>
<reference evidence="1" key="2">
    <citation type="journal article" date="2017" name="Appl. Microbiol. Biotechnol.">
        <title>Complete mitochondrial genome of the endophytic fungus Pestalotiopsis fici: features and evolution.</title>
        <authorList>
            <person name="Zhang S."/>
            <person name="Wang X.N."/>
            <person name="Zhang X.L."/>
            <person name="Liu X.Z."/>
            <person name="Zhang Y.J."/>
        </authorList>
    </citation>
    <scope>NUCLEOTIDE SEQUENCE</scope>
    <source>
        <strain evidence="1">W106-1</strain>
    </source>
</reference>
<proteinExistence type="predicted"/>
<protein>
    <submittedName>
        <fullName evidence="1">Reverse transcriptase</fullName>
    </submittedName>
</protein>
<keyword evidence="1" id="KW-0548">Nucleotidyltransferase</keyword>
<dbReference type="AlphaFoldDB" id="A0A1D8RE12"/>
<keyword evidence="1" id="KW-0695">RNA-directed DNA polymerase</keyword>
<keyword evidence="1" id="KW-0808">Transferase</keyword>
<reference evidence="1" key="1">
    <citation type="submission" date="2016-09" db="EMBL/GenBank/DDBJ databases">
        <authorList>
            <person name="Capua I."/>
            <person name="De Benedictis P."/>
            <person name="Joannis T."/>
            <person name="Lombin L.H."/>
            <person name="Cattoli G."/>
        </authorList>
    </citation>
    <scope>NUCLEOTIDE SEQUENCE</scope>
    <source>
        <strain evidence="1">W106-1</strain>
    </source>
</reference>
<gene>
    <name evidence="1" type="primary">orf221</name>
</gene>
<sequence>MSTRGIWGAKLHKNQDTAKNCMKNANNLFNHLKVMKDEVLGKVQANPSLLNTSWKRIPDISDCKLSEPIINELLYKVGIRKVIKRKKTFEFNKLKKANRYMEHKMHRARNAIRNGNYVLFWTIAKTTIEKSVSFRTSAFHKTFQHWYYDEGLSSVQKRIFRIEKMIRSWDDNLIFRRVYIPKANNKERPLGVPLGEWRVISQMWTNWLAIYLEKKLDFNHA</sequence>
<dbReference type="RefSeq" id="YP_009317058.1">
    <property type="nucleotide sequence ID" value="NC_031828.1"/>
</dbReference>
<accession>A0A1D8RE12</accession>
<keyword evidence="1" id="KW-0496">Mitochondrion</keyword>
<evidence type="ECO:0000313" key="1">
    <source>
        <dbReference type="EMBL" id="AOW71155.1"/>
    </source>
</evidence>
<geneLocation type="mitochondrion" evidence="1"/>